<evidence type="ECO:0000313" key="2">
    <source>
        <dbReference type="Proteomes" id="UP000600918"/>
    </source>
</evidence>
<name>A0A834UC99_VESPE</name>
<dbReference type="Proteomes" id="UP000600918">
    <property type="component" value="Unassembled WGS sequence"/>
</dbReference>
<protein>
    <submittedName>
        <fullName evidence="1">Uncharacterized protein</fullName>
    </submittedName>
</protein>
<reference evidence="1" key="1">
    <citation type="journal article" date="2020" name="G3 (Bethesda)">
        <title>High-Quality Assemblies for Three Invasive Social Wasps from the &lt;i&gt;Vespula&lt;/i&gt; Genus.</title>
        <authorList>
            <person name="Harrop T.W.R."/>
            <person name="Guhlin J."/>
            <person name="McLaughlin G.M."/>
            <person name="Permina E."/>
            <person name="Stockwell P."/>
            <person name="Gilligan J."/>
            <person name="Le Lec M.F."/>
            <person name="Gruber M.A.M."/>
            <person name="Quinn O."/>
            <person name="Lovegrove M."/>
            <person name="Duncan E.J."/>
            <person name="Remnant E.J."/>
            <person name="Van Eeckhoven J."/>
            <person name="Graham B."/>
            <person name="Knapp R.A."/>
            <person name="Langford K.W."/>
            <person name="Kronenberg Z."/>
            <person name="Press M.O."/>
            <person name="Eacker S.M."/>
            <person name="Wilson-Rankin E.E."/>
            <person name="Purcell J."/>
            <person name="Lester P.J."/>
            <person name="Dearden P.K."/>
        </authorList>
    </citation>
    <scope>NUCLEOTIDE SEQUENCE</scope>
    <source>
        <strain evidence="1">Volc-1</strain>
    </source>
</reference>
<proteinExistence type="predicted"/>
<dbReference type="EMBL" id="JACSDY010000004">
    <property type="protein sequence ID" value="KAF7429643.1"/>
    <property type="molecule type" value="Genomic_DNA"/>
</dbReference>
<evidence type="ECO:0000313" key="1">
    <source>
        <dbReference type="EMBL" id="KAF7429643.1"/>
    </source>
</evidence>
<organism evidence="1 2">
    <name type="scientific">Vespula pensylvanica</name>
    <name type="common">Western yellow jacket</name>
    <name type="synonym">Wasp</name>
    <dbReference type="NCBI Taxonomy" id="30213"/>
    <lineage>
        <taxon>Eukaryota</taxon>
        <taxon>Metazoa</taxon>
        <taxon>Ecdysozoa</taxon>
        <taxon>Arthropoda</taxon>
        <taxon>Hexapoda</taxon>
        <taxon>Insecta</taxon>
        <taxon>Pterygota</taxon>
        <taxon>Neoptera</taxon>
        <taxon>Endopterygota</taxon>
        <taxon>Hymenoptera</taxon>
        <taxon>Apocrita</taxon>
        <taxon>Aculeata</taxon>
        <taxon>Vespoidea</taxon>
        <taxon>Vespidae</taxon>
        <taxon>Vespinae</taxon>
        <taxon>Vespula</taxon>
    </lineage>
</organism>
<gene>
    <name evidence="1" type="ORF">H0235_006041</name>
</gene>
<dbReference type="AlphaFoldDB" id="A0A834UC99"/>
<sequence>MCIGRKAKASEFIGGTCIAANLAGNMARWRKRWSDAVGVWGGWWGVSLAGGGGGVTGGEFREKVSLEIGAATREGYRQLASVEKSFRATM</sequence>
<keyword evidence="2" id="KW-1185">Reference proteome</keyword>
<accession>A0A834UC99</accession>
<comment type="caution">
    <text evidence="1">The sequence shown here is derived from an EMBL/GenBank/DDBJ whole genome shotgun (WGS) entry which is preliminary data.</text>
</comment>